<feature type="region of interest" description="Disordered" evidence="2">
    <location>
        <begin position="215"/>
        <end position="239"/>
    </location>
</feature>
<keyword evidence="5" id="KW-1185">Reference proteome</keyword>
<dbReference type="AlphaFoldDB" id="A0A1I7MF20"/>
<dbReference type="OrthoDB" id="5244859at2"/>
<comment type="similarity">
    <text evidence="1">Belongs to the ComF/GntX family.</text>
</comment>
<evidence type="ECO:0000313" key="4">
    <source>
        <dbReference type="EMBL" id="SFV20534.1"/>
    </source>
</evidence>
<reference evidence="4 5" key="1">
    <citation type="submission" date="2016-10" db="EMBL/GenBank/DDBJ databases">
        <authorList>
            <person name="de Groot N.N."/>
        </authorList>
    </citation>
    <scope>NUCLEOTIDE SEQUENCE [LARGE SCALE GENOMIC DNA]</scope>
    <source>
        <strain evidence="4 5">CGMCC 1.7054</strain>
    </source>
</reference>
<dbReference type="SUPFAM" id="SSF53271">
    <property type="entry name" value="PRTase-like"/>
    <property type="match status" value="1"/>
</dbReference>
<evidence type="ECO:0000313" key="5">
    <source>
        <dbReference type="Proteomes" id="UP000198881"/>
    </source>
</evidence>
<accession>A0A1I7MF20</accession>
<dbReference type="Gene3D" id="3.40.50.2020">
    <property type="match status" value="1"/>
</dbReference>
<name>A0A1I7MF20_9MICC</name>
<protein>
    <submittedName>
        <fullName evidence="4">Predicted amidophosphoribosyltransferases</fullName>
    </submittedName>
</protein>
<feature type="domain" description="Phosphoribosyltransferase" evidence="3">
    <location>
        <begin position="259"/>
        <end position="296"/>
    </location>
</feature>
<dbReference type="InterPro" id="IPR000836">
    <property type="entry name" value="PRTase_dom"/>
</dbReference>
<keyword evidence="4" id="KW-0808">Transferase</keyword>
<dbReference type="Proteomes" id="UP000198881">
    <property type="component" value="Unassembled WGS sequence"/>
</dbReference>
<dbReference type="InterPro" id="IPR029057">
    <property type="entry name" value="PRTase-like"/>
</dbReference>
<sequence>MGQGTTTASAVGRRSRRSTGWAQAVDRVVTSVAARAIGGACADLMDLLLPSLCAVCTRPPGTLCRDCEPRLRAALLHPYRAEEGAAALPLLGQDLLPLPVVATAPYRNEVAAALLAFKDHGRTGLSVVLRPALHRAMVAAEQLVPGVIGGDPRGRWPRVLLVPMPGRAAGFRRRGYDPLAELLAGPLPHGWELRPGLLAPRRSPPQGIVALLRSGGTGRASHSGATVSGRRRQGQGRFRPTRAAIQLSSDSRAAPVPPIVLVDDVMTTGSTLAAAVQALASTGLVPVGAVVLAAVSPPADQDERQSDRT</sequence>
<dbReference type="GO" id="GO:0016757">
    <property type="term" value="F:glycosyltransferase activity"/>
    <property type="evidence" value="ECO:0007669"/>
    <property type="project" value="UniProtKB-KW"/>
</dbReference>
<proteinExistence type="inferred from homology"/>
<dbReference type="PANTHER" id="PTHR47505">
    <property type="entry name" value="DNA UTILIZATION PROTEIN YHGH"/>
    <property type="match status" value="1"/>
</dbReference>
<dbReference type="Pfam" id="PF00156">
    <property type="entry name" value="Pribosyltran"/>
    <property type="match status" value="1"/>
</dbReference>
<evidence type="ECO:0000256" key="1">
    <source>
        <dbReference type="ARBA" id="ARBA00008007"/>
    </source>
</evidence>
<keyword evidence="4" id="KW-0328">Glycosyltransferase</keyword>
<gene>
    <name evidence="4" type="ORF">SAMN04487966_101430</name>
</gene>
<dbReference type="InterPro" id="IPR051910">
    <property type="entry name" value="ComF/GntX_DNA_util-trans"/>
</dbReference>
<dbReference type="PANTHER" id="PTHR47505:SF1">
    <property type="entry name" value="DNA UTILIZATION PROTEIN YHGH"/>
    <property type="match status" value="1"/>
</dbReference>
<evidence type="ECO:0000256" key="2">
    <source>
        <dbReference type="SAM" id="MobiDB-lite"/>
    </source>
</evidence>
<dbReference type="EMBL" id="FPCG01000001">
    <property type="protein sequence ID" value="SFV20534.1"/>
    <property type="molecule type" value="Genomic_DNA"/>
</dbReference>
<dbReference type="STRING" id="574650.SAMN04487966_101430"/>
<evidence type="ECO:0000259" key="3">
    <source>
        <dbReference type="Pfam" id="PF00156"/>
    </source>
</evidence>
<dbReference type="CDD" id="cd06223">
    <property type="entry name" value="PRTases_typeI"/>
    <property type="match status" value="1"/>
</dbReference>
<organism evidence="4 5">
    <name type="scientific">Micrococcus terreus</name>
    <dbReference type="NCBI Taxonomy" id="574650"/>
    <lineage>
        <taxon>Bacteria</taxon>
        <taxon>Bacillati</taxon>
        <taxon>Actinomycetota</taxon>
        <taxon>Actinomycetes</taxon>
        <taxon>Micrococcales</taxon>
        <taxon>Micrococcaceae</taxon>
        <taxon>Micrococcus</taxon>
    </lineage>
</organism>